<keyword evidence="2" id="KW-1185">Reference proteome</keyword>
<proteinExistence type="predicted"/>
<reference evidence="2" key="1">
    <citation type="journal article" date="2023" name="Nat. Plants">
        <title>Single-cell RNA sequencing provides a high-resolution roadmap for understanding the multicellular compartmentation of specialized metabolism.</title>
        <authorList>
            <person name="Sun S."/>
            <person name="Shen X."/>
            <person name="Li Y."/>
            <person name="Li Y."/>
            <person name="Wang S."/>
            <person name="Li R."/>
            <person name="Zhang H."/>
            <person name="Shen G."/>
            <person name="Guo B."/>
            <person name="Wei J."/>
            <person name="Xu J."/>
            <person name="St-Pierre B."/>
            <person name="Chen S."/>
            <person name="Sun C."/>
        </authorList>
    </citation>
    <scope>NUCLEOTIDE SEQUENCE [LARGE SCALE GENOMIC DNA]</scope>
</reference>
<name>A0ACC0A972_CATRO</name>
<organism evidence="1 2">
    <name type="scientific">Catharanthus roseus</name>
    <name type="common">Madagascar periwinkle</name>
    <name type="synonym">Vinca rosea</name>
    <dbReference type="NCBI Taxonomy" id="4058"/>
    <lineage>
        <taxon>Eukaryota</taxon>
        <taxon>Viridiplantae</taxon>
        <taxon>Streptophyta</taxon>
        <taxon>Embryophyta</taxon>
        <taxon>Tracheophyta</taxon>
        <taxon>Spermatophyta</taxon>
        <taxon>Magnoliopsida</taxon>
        <taxon>eudicotyledons</taxon>
        <taxon>Gunneridae</taxon>
        <taxon>Pentapetalae</taxon>
        <taxon>asterids</taxon>
        <taxon>lamiids</taxon>
        <taxon>Gentianales</taxon>
        <taxon>Apocynaceae</taxon>
        <taxon>Rauvolfioideae</taxon>
        <taxon>Vinceae</taxon>
        <taxon>Catharanthinae</taxon>
        <taxon>Catharanthus</taxon>
    </lineage>
</organism>
<dbReference type="Proteomes" id="UP001060085">
    <property type="component" value="Linkage Group LG06"/>
</dbReference>
<dbReference type="EMBL" id="CM044706">
    <property type="protein sequence ID" value="KAI5656041.1"/>
    <property type="molecule type" value="Genomic_DNA"/>
</dbReference>
<protein>
    <submittedName>
        <fullName evidence="1">Uncharacterized protein</fullName>
    </submittedName>
</protein>
<evidence type="ECO:0000313" key="2">
    <source>
        <dbReference type="Proteomes" id="UP001060085"/>
    </source>
</evidence>
<comment type="caution">
    <text evidence="1">The sequence shown here is derived from an EMBL/GenBank/DDBJ whole genome shotgun (WGS) entry which is preliminary data.</text>
</comment>
<gene>
    <name evidence="1" type="ORF">M9H77_24834</name>
</gene>
<accession>A0ACC0A972</accession>
<evidence type="ECO:0000313" key="1">
    <source>
        <dbReference type="EMBL" id="KAI5656041.1"/>
    </source>
</evidence>
<sequence>MASSQKGKFFLLNLLLIVYFQPISWRVLAESSLAETETEKNSDALDLLNKHEFQLEKLEKLVKNLTELVSRLESQFSDSSKIKSFIDKEQETLQEKVEVDQKKDDGDQIVGKIVDEKTEIHVKDVEKVGAISVTKFSPFWSERFQFVSAVKLGSNPTCINVLPFGDFEGLAKYVAVGDDLGRVYVLSRNGDVAVEFYTMSNSPITAMLSYLSIYKNESILVTGHKNGVILMHRVWDDSNGDEWDSLHMENVAKFDGPKVGDTMSPITILEVHHIGQKRYILSTDLSGTIRVFRENGTLYGQPVVPVSRPLAFLKQRLLFLTETGAGSLDLRTMKIREAACEGLNNSVVENYVFDATERSKAYGFTSDGNLIHVLLLGDIMNFKCRIRSKRKFDMGEALAFQAIRGYLLVANQDKVFVYNVSSQHYVRAGGPKLLFSAELDGIAASFLSREQMSASEKRKFVRPIIASDREKLVILSTGNGYLGMYRSNLPVFKNEFNTMQWTSPILFFILFLFGAWHFFANKKEALTSWGPDDPFTSASVTNAAAPPIGSGPNTSGERSSFIDSSRNGDMVDLRGAGVRGTSRRYVSPSRYPGGSANPYRAPAADANSLSTSVDPNFRTTPEIKYRGTNLESTGFPKRRDGLFVGSAVGDNNN</sequence>